<reference evidence="1" key="1">
    <citation type="submission" date="2021-05" db="EMBL/GenBank/DDBJ databases">
        <authorList>
            <person name="Alioto T."/>
            <person name="Alioto T."/>
            <person name="Gomez Garrido J."/>
        </authorList>
    </citation>
    <scope>NUCLEOTIDE SEQUENCE</scope>
</reference>
<dbReference type="EMBL" id="HBUF01342278">
    <property type="protein sequence ID" value="CAG6705184.1"/>
    <property type="molecule type" value="Transcribed_RNA"/>
</dbReference>
<sequence length="108" mass="12685">MMMRTNKSETAVLVWCGLGNDSRCVIRPKNLHDEHSKFSLLSMYSPGWVLNPLWGMLQGTTQEFSCGSVFKHLFYFNRENQMNSEKNQKVLSNFKSRRKNSDIWFPVF</sequence>
<accession>A0A8D8XSC9</accession>
<name>A0A8D8XSC9_9HEMI</name>
<proteinExistence type="predicted"/>
<evidence type="ECO:0000313" key="1">
    <source>
        <dbReference type="EMBL" id="CAG6705185.1"/>
    </source>
</evidence>
<dbReference type="EMBL" id="HBUF01342279">
    <property type="protein sequence ID" value="CAG6705185.1"/>
    <property type="molecule type" value="Transcribed_RNA"/>
</dbReference>
<dbReference type="AlphaFoldDB" id="A0A8D8XSC9"/>
<protein>
    <submittedName>
        <fullName evidence="1">Uncharacterized protein</fullName>
    </submittedName>
</protein>
<organism evidence="1">
    <name type="scientific">Cacopsylla melanoneura</name>
    <dbReference type="NCBI Taxonomy" id="428564"/>
    <lineage>
        <taxon>Eukaryota</taxon>
        <taxon>Metazoa</taxon>
        <taxon>Ecdysozoa</taxon>
        <taxon>Arthropoda</taxon>
        <taxon>Hexapoda</taxon>
        <taxon>Insecta</taxon>
        <taxon>Pterygota</taxon>
        <taxon>Neoptera</taxon>
        <taxon>Paraneoptera</taxon>
        <taxon>Hemiptera</taxon>
        <taxon>Sternorrhyncha</taxon>
        <taxon>Psylloidea</taxon>
        <taxon>Psyllidae</taxon>
        <taxon>Psyllinae</taxon>
        <taxon>Cacopsylla</taxon>
    </lineage>
</organism>